<proteinExistence type="predicted"/>
<gene>
    <name evidence="1" type="ORF">Dbus_chr3Lg2263</name>
</gene>
<accession>A0A0M4EMV0</accession>
<keyword evidence="2" id="KW-1185">Reference proteome</keyword>
<sequence>MSIVLAPLLLLLNLILLNLILFLLSMAIHEQIDNLNIWWFPRDFCQSRFGEFQQSGTNSCTLISLILADKVAKAERFYHRVAELPPRGWEIFGNAMNDGNSVYHNVITAHTPMARNLNLNIPDAISAIRSQHKMNFRLEEWFYTHMEADPTTPMYNRNVAMQLSRIFQITLQVFQQAAGSNRDMPSNLFAAIIADSRTVMMTFDFRASIVALFDSHQHGRDAGAVFAQCTIQNIDDLLFWFISMLHNVYSSRPALFEISFLSSQPGVAKRIPPAIKKIANDIKKPSKIH</sequence>
<dbReference type="Proteomes" id="UP000494163">
    <property type="component" value="Chromosome 3L"/>
</dbReference>
<protein>
    <submittedName>
        <fullName evidence="1">CG42529</fullName>
    </submittedName>
</protein>
<dbReference type="OMA" id="DPTNPMY"/>
<name>A0A0M4EMV0_DROBS</name>
<reference evidence="1 2" key="1">
    <citation type="submission" date="2015-08" db="EMBL/GenBank/DDBJ databases">
        <title>Ancestral chromatin configuration constrains chromatin evolution on differentiating sex chromosomes in Drosophila.</title>
        <authorList>
            <person name="Zhou Q."/>
            <person name="Bachtrog D."/>
        </authorList>
    </citation>
    <scope>NUCLEOTIDE SEQUENCE [LARGE SCALE GENOMIC DNA]</scope>
    <source>
        <tissue evidence="1">Whole larvae</tissue>
    </source>
</reference>
<dbReference type="STRING" id="30019.A0A0M4EMV0"/>
<evidence type="ECO:0000313" key="1">
    <source>
        <dbReference type="EMBL" id="ALC45097.1"/>
    </source>
</evidence>
<dbReference type="AlphaFoldDB" id="A0A0M4EMV0"/>
<organism evidence="1 2">
    <name type="scientific">Drosophila busckii</name>
    <name type="common">Fruit fly</name>
    <dbReference type="NCBI Taxonomy" id="30019"/>
    <lineage>
        <taxon>Eukaryota</taxon>
        <taxon>Metazoa</taxon>
        <taxon>Ecdysozoa</taxon>
        <taxon>Arthropoda</taxon>
        <taxon>Hexapoda</taxon>
        <taxon>Insecta</taxon>
        <taxon>Pterygota</taxon>
        <taxon>Neoptera</taxon>
        <taxon>Endopterygota</taxon>
        <taxon>Diptera</taxon>
        <taxon>Brachycera</taxon>
        <taxon>Muscomorpha</taxon>
        <taxon>Ephydroidea</taxon>
        <taxon>Drosophilidae</taxon>
        <taxon>Drosophila</taxon>
    </lineage>
</organism>
<dbReference type="PANTHER" id="PTHR37962">
    <property type="entry name" value="MALE STERILE (3) 76CA"/>
    <property type="match status" value="1"/>
</dbReference>
<dbReference type="EMBL" id="CP012525">
    <property type="protein sequence ID" value="ALC45097.1"/>
    <property type="molecule type" value="Genomic_DNA"/>
</dbReference>
<dbReference type="OrthoDB" id="5797993at2759"/>
<evidence type="ECO:0000313" key="2">
    <source>
        <dbReference type="Proteomes" id="UP000494163"/>
    </source>
</evidence>
<dbReference type="PANTHER" id="PTHR37962:SF2">
    <property type="entry name" value="MALE STERILE (3) 76CA"/>
    <property type="match status" value="1"/>
</dbReference>